<keyword evidence="12" id="KW-0865">Zymogen</keyword>
<name>A0A9P4USP9_9PLEO</name>
<evidence type="ECO:0000256" key="9">
    <source>
        <dbReference type="ARBA" id="ARBA00022801"/>
    </source>
</evidence>
<accession>A0A9P4USP9</accession>
<sequence>MKLLIITRLLALVGALSIDSMKRSPPLTVQLQMVDNTAIKAIVTNPGPSELKLFKAGSLLDSSPVEKVQVFQGDSPITFDGVRLMISTVDLTEDDFQLIAPGGTIESTFDIAELYDLSAGGVFDIIAKGAFSYAASSGSVLAGVAQYTSNRVSVNVDGAMAAKVRQRLHSSIVKRINLQSDCSSDQRTVILAALKNCVTRATGAAAAANNNTAKMNEYFKRTDSTTRSTVAGVFNKVVSECGSTTSGISRLFCTDIYPSCQPRNLAYTLPGSASYIVFCPLYFSSNPALTKTCHGVDQVWTTIHEMTHLTGIKGTDDYGTYGYNGVLGLSADKNINHADTYASFAKAVEVGC</sequence>
<evidence type="ECO:0000313" key="18">
    <source>
        <dbReference type="EMBL" id="KAF2726972.1"/>
    </source>
</evidence>
<comment type="cofactor">
    <cofactor evidence="14 15">
        <name>Zn(2+)</name>
        <dbReference type="ChEBI" id="CHEBI:29105"/>
    </cofactor>
    <text evidence="14 15">Binds 1 zinc ion per subunit.</text>
</comment>
<dbReference type="SUPFAM" id="SSF55486">
    <property type="entry name" value="Metalloproteases ('zincins'), catalytic domain"/>
    <property type="match status" value="1"/>
</dbReference>
<feature type="chain" id="PRO_5040351132" description="Neutral protease 2" evidence="16">
    <location>
        <begin position="16"/>
        <end position="352"/>
    </location>
</feature>
<evidence type="ECO:0000256" key="15">
    <source>
        <dbReference type="RuleBase" id="RU361126"/>
    </source>
</evidence>
<dbReference type="CDD" id="cd11008">
    <property type="entry name" value="M35_deuterolysin_like"/>
    <property type="match status" value="1"/>
</dbReference>
<dbReference type="GO" id="GO:0046872">
    <property type="term" value="F:metal ion binding"/>
    <property type="evidence" value="ECO:0007669"/>
    <property type="project" value="UniProtKB-KW"/>
</dbReference>
<evidence type="ECO:0000256" key="3">
    <source>
        <dbReference type="ARBA" id="ARBA00010279"/>
    </source>
</evidence>
<dbReference type="InterPro" id="IPR001384">
    <property type="entry name" value="Peptidase_M35"/>
</dbReference>
<dbReference type="PANTHER" id="PTHR37016">
    <property type="match status" value="1"/>
</dbReference>
<feature type="binding site" evidence="14">
    <location>
        <position position="304"/>
    </location>
    <ligand>
        <name>Zn(2+)</name>
        <dbReference type="ChEBI" id="CHEBI:29105"/>
        <note>catalytic</note>
    </ligand>
</feature>
<dbReference type="SMART" id="SM01351">
    <property type="entry name" value="Aspzincin_M35"/>
    <property type="match status" value="1"/>
</dbReference>
<evidence type="ECO:0000256" key="4">
    <source>
        <dbReference type="ARBA" id="ARBA00022525"/>
    </source>
</evidence>
<keyword evidence="10 14" id="KW-0862">Zinc</keyword>
<feature type="active site" evidence="13">
    <location>
        <position position="305"/>
    </location>
</feature>
<feature type="binding site" evidence="14">
    <location>
        <position position="317"/>
    </location>
    <ligand>
        <name>Zn(2+)</name>
        <dbReference type="ChEBI" id="CHEBI:29105"/>
        <note>catalytic</note>
    </ligand>
</feature>
<comment type="similarity">
    <text evidence="3 15">Belongs to the peptidase M35 family.</text>
</comment>
<comment type="function">
    <text evidence="15">Secreted metalloproteinase that allows assimilation of proteinaceous substrates. Shows high activities on basic nuclear substrates such as histone and protamine.</text>
</comment>
<comment type="caution">
    <text evidence="18">The sequence shown here is derived from an EMBL/GenBank/DDBJ whole genome shotgun (WGS) entry which is preliminary data.</text>
</comment>
<protein>
    <recommendedName>
        <fullName evidence="15">Neutral protease 2</fullName>
        <ecNumber evidence="15">3.4.24.39</ecNumber>
    </recommendedName>
    <alternativeName>
        <fullName evidence="15">Deuterolysin</fullName>
    </alternativeName>
</protein>
<gene>
    <name evidence="18" type="ORF">EJ04DRAFT_517549</name>
</gene>
<comment type="catalytic activity">
    <reaction evidence="1 15">
        <text>Preferential cleavage of bonds with hydrophobic residues in P1'. Also 3-Asn-|-Gln-4 and 8-Gly-|-Ser-9 bonds in insulin B chain.</text>
        <dbReference type="EC" id="3.4.24.39"/>
    </reaction>
</comment>
<proteinExistence type="inferred from homology"/>
<evidence type="ECO:0000256" key="12">
    <source>
        <dbReference type="ARBA" id="ARBA00023145"/>
    </source>
</evidence>
<dbReference type="PANTHER" id="PTHR37016:SF2">
    <property type="entry name" value="NEUTRAL PROTEASE 2 HOMOLOG SNOG_02177"/>
    <property type="match status" value="1"/>
</dbReference>
<evidence type="ECO:0000256" key="8">
    <source>
        <dbReference type="ARBA" id="ARBA00022729"/>
    </source>
</evidence>
<feature type="domain" description="Lysine-specific metallo-endopeptidase" evidence="17">
    <location>
        <begin position="206"/>
        <end position="346"/>
    </location>
</feature>
<comment type="subcellular location">
    <subcellularLocation>
        <location evidence="2 15">Secreted</location>
    </subcellularLocation>
</comment>
<evidence type="ECO:0000256" key="5">
    <source>
        <dbReference type="ARBA" id="ARBA00022670"/>
    </source>
</evidence>
<dbReference type="InterPro" id="IPR024079">
    <property type="entry name" value="MetalloPept_cat_dom_sf"/>
</dbReference>
<dbReference type="Pfam" id="PF02102">
    <property type="entry name" value="Peptidase_M35"/>
    <property type="match status" value="1"/>
</dbReference>
<evidence type="ECO:0000313" key="19">
    <source>
        <dbReference type="Proteomes" id="UP000799444"/>
    </source>
</evidence>
<dbReference type="GO" id="GO:0006508">
    <property type="term" value="P:proteolysis"/>
    <property type="evidence" value="ECO:0007669"/>
    <property type="project" value="UniProtKB-KW"/>
</dbReference>
<feature type="binding site" evidence="14">
    <location>
        <position position="308"/>
    </location>
    <ligand>
        <name>Zn(2+)</name>
        <dbReference type="ChEBI" id="CHEBI:29105"/>
        <note>catalytic</note>
    </ligand>
</feature>
<evidence type="ECO:0000256" key="14">
    <source>
        <dbReference type="PIRSR" id="PIRSR601384-2"/>
    </source>
</evidence>
<keyword evidence="9 15" id="KW-0378">Hydrolase</keyword>
<dbReference type="OrthoDB" id="412874at2759"/>
<evidence type="ECO:0000259" key="17">
    <source>
        <dbReference type="SMART" id="SM01351"/>
    </source>
</evidence>
<feature type="signal peptide" evidence="16">
    <location>
        <begin position="1"/>
        <end position="15"/>
    </location>
</feature>
<evidence type="ECO:0000256" key="11">
    <source>
        <dbReference type="ARBA" id="ARBA00023049"/>
    </source>
</evidence>
<dbReference type="GO" id="GO:0005576">
    <property type="term" value="C:extracellular region"/>
    <property type="evidence" value="ECO:0007669"/>
    <property type="project" value="UniProtKB-SubCell"/>
</dbReference>
<dbReference type="Gene3D" id="3.40.390.10">
    <property type="entry name" value="Collagenase (Catalytic Domain)"/>
    <property type="match status" value="1"/>
</dbReference>
<evidence type="ECO:0000256" key="16">
    <source>
        <dbReference type="SAM" id="SignalP"/>
    </source>
</evidence>
<keyword evidence="11 15" id="KW-0482">Metalloprotease</keyword>
<keyword evidence="6 15" id="KW-0165">Cleavage on pair of basic residues</keyword>
<evidence type="ECO:0000256" key="1">
    <source>
        <dbReference type="ARBA" id="ARBA00001187"/>
    </source>
</evidence>
<keyword evidence="7 14" id="KW-0479">Metal-binding</keyword>
<organism evidence="18 19">
    <name type="scientific">Polyplosphaeria fusca</name>
    <dbReference type="NCBI Taxonomy" id="682080"/>
    <lineage>
        <taxon>Eukaryota</taxon>
        <taxon>Fungi</taxon>
        <taxon>Dikarya</taxon>
        <taxon>Ascomycota</taxon>
        <taxon>Pezizomycotina</taxon>
        <taxon>Dothideomycetes</taxon>
        <taxon>Pleosporomycetidae</taxon>
        <taxon>Pleosporales</taxon>
        <taxon>Tetraplosphaeriaceae</taxon>
        <taxon>Polyplosphaeria</taxon>
    </lineage>
</organism>
<evidence type="ECO:0000256" key="10">
    <source>
        <dbReference type="ARBA" id="ARBA00022833"/>
    </source>
</evidence>
<dbReference type="EC" id="3.4.24.39" evidence="15"/>
<dbReference type="PRINTS" id="PR00768">
    <property type="entry name" value="DEUTEROLYSIN"/>
</dbReference>
<keyword evidence="4 15" id="KW-0964">Secreted</keyword>
<evidence type="ECO:0000256" key="7">
    <source>
        <dbReference type="ARBA" id="ARBA00022723"/>
    </source>
</evidence>
<evidence type="ECO:0000256" key="6">
    <source>
        <dbReference type="ARBA" id="ARBA00022685"/>
    </source>
</evidence>
<evidence type="ECO:0000256" key="13">
    <source>
        <dbReference type="PIRSR" id="PIRSR601384-1"/>
    </source>
</evidence>
<dbReference type="GO" id="GO:0004222">
    <property type="term" value="F:metalloendopeptidase activity"/>
    <property type="evidence" value="ECO:0007669"/>
    <property type="project" value="InterPro"/>
</dbReference>
<dbReference type="AlphaFoldDB" id="A0A9P4USP9"/>
<dbReference type="Gene3D" id="2.60.40.2970">
    <property type="match status" value="1"/>
</dbReference>
<dbReference type="EMBL" id="ML996367">
    <property type="protein sequence ID" value="KAF2726972.1"/>
    <property type="molecule type" value="Genomic_DNA"/>
</dbReference>
<dbReference type="InterPro" id="IPR029463">
    <property type="entry name" value="Lys_MEP"/>
</dbReference>
<dbReference type="Proteomes" id="UP000799444">
    <property type="component" value="Unassembled WGS sequence"/>
</dbReference>
<reference evidence="18" key="1">
    <citation type="journal article" date="2020" name="Stud. Mycol.">
        <title>101 Dothideomycetes genomes: a test case for predicting lifestyles and emergence of pathogens.</title>
        <authorList>
            <person name="Haridas S."/>
            <person name="Albert R."/>
            <person name="Binder M."/>
            <person name="Bloem J."/>
            <person name="Labutti K."/>
            <person name="Salamov A."/>
            <person name="Andreopoulos B."/>
            <person name="Baker S."/>
            <person name="Barry K."/>
            <person name="Bills G."/>
            <person name="Bluhm B."/>
            <person name="Cannon C."/>
            <person name="Castanera R."/>
            <person name="Culley D."/>
            <person name="Daum C."/>
            <person name="Ezra D."/>
            <person name="Gonzalez J."/>
            <person name="Henrissat B."/>
            <person name="Kuo A."/>
            <person name="Liang C."/>
            <person name="Lipzen A."/>
            <person name="Lutzoni F."/>
            <person name="Magnuson J."/>
            <person name="Mondo S."/>
            <person name="Nolan M."/>
            <person name="Ohm R."/>
            <person name="Pangilinan J."/>
            <person name="Park H.-J."/>
            <person name="Ramirez L."/>
            <person name="Alfaro M."/>
            <person name="Sun H."/>
            <person name="Tritt A."/>
            <person name="Yoshinaga Y."/>
            <person name="Zwiers L.-H."/>
            <person name="Turgeon B."/>
            <person name="Goodwin S."/>
            <person name="Spatafora J."/>
            <person name="Crous P."/>
            <person name="Grigoriev I."/>
        </authorList>
    </citation>
    <scope>NUCLEOTIDE SEQUENCE</scope>
    <source>
        <strain evidence="18">CBS 125425</strain>
    </source>
</reference>
<keyword evidence="19" id="KW-1185">Reference proteome</keyword>
<keyword evidence="5 15" id="KW-0645">Protease</keyword>
<evidence type="ECO:0000256" key="2">
    <source>
        <dbReference type="ARBA" id="ARBA00004613"/>
    </source>
</evidence>
<dbReference type="InterPro" id="IPR050414">
    <property type="entry name" value="Fungal_M35_metalloproteases"/>
</dbReference>
<keyword evidence="8 16" id="KW-0732">Signal</keyword>